<dbReference type="AlphaFoldDB" id="A0A1B6GFS0"/>
<protein>
    <recommendedName>
        <fullName evidence="6">Serine-threonine kinase receptor-associated protein</fullName>
    </recommendedName>
</protein>
<dbReference type="PANTHER" id="PTHR19877">
    <property type="entry name" value="EUKARYOTIC TRANSLATION INITIATION FACTOR 3 SUBUNIT I"/>
    <property type="match status" value="1"/>
</dbReference>
<feature type="non-terminal residue" evidence="8">
    <location>
        <position position="109"/>
    </location>
</feature>
<accession>A0A1B6GFS0</accession>
<keyword evidence="4" id="KW-0508">mRNA splicing</keyword>
<comment type="similarity">
    <text evidence="5">Belongs to the WD repeat STRAP family.</text>
</comment>
<evidence type="ECO:0000256" key="5">
    <source>
        <dbReference type="ARBA" id="ARBA00038394"/>
    </source>
</evidence>
<proteinExistence type="inferred from homology"/>
<feature type="repeat" description="WD" evidence="7">
    <location>
        <begin position="1"/>
        <end position="22"/>
    </location>
</feature>
<keyword evidence="2" id="KW-0507">mRNA processing</keyword>
<reference evidence="8" key="1">
    <citation type="submission" date="2015-11" db="EMBL/GenBank/DDBJ databases">
        <title>De novo transcriptome assembly of four potential Pierce s Disease insect vectors from Arizona vineyards.</title>
        <authorList>
            <person name="Tassone E.E."/>
        </authorList>
    </citation>
    <scope>NUCLEOTIDE SEQUENCE</scope>
</reference>
<evidence type="ECO:0000256" key="1">
    <source>
        <dbReference type="ARBA" id="ARBA00022574"/>
    </source>
</evidence>
<sequence length="109" mass="12150">ISCADDKSVRIWDCVSEKMVMKLDFETVPNSLEVSQGGSTIVLTHGSTVEFYNADNLSVIKSVTLPFNVTVNWASLHFNKSIFVCGGNDFKVYKYNFLTGSQIESYKGH</sequence>
<dbReference type="PROSITE" id="PS50082">
    <property type="entry name" value="WD_REPEATS_2"/>
    <property type="match status" value="1"/>
</dbReference>
<evidence type="ECO:0000256" key="2">
    <source>
        <dbReference type="ARBA" id="ARBA00022664"/>
    </source>
</evidence>
<evidence type="ECO:0000313" key="8">
    <source>
        <dbReference type="EMBL" id="JAS61163.1"/>
    </source>
</evidence>
<dbReference type="GO" id="GO:0003723">
    <property type="term" value="F:RNA binding"/>
    <property type="evidence" value="ECO:0007669"/>
    <property type="project" value="TreeGrafter"/>
</dbReference>
<organism evidence="8">
    <name type="scientific">Cuerna arida</name>
    <dbReference type="NCBI Taxonomy" id="1464854"/>
    <lineage>
        <taxon>Eukaryota</taxon>
        <taxon>Metazoa</taxon>
        <taxon>Ecdysozoa</taxon>
        <taxon>Arthropoda</taxon>
        <taxon>Hexapoda</taxon>
        <taxon>Insecta</taxon>
        <taxon>Pterygota</taxon>
        <taxon>Neoptera</taxon>
        <taxon>Paraneoptera</taxon>
        <taxon>Hemiptera</taxon>
        <taxon>Auchenorrhyncha</taxon>
        <taxon>Membracoidea</taxon>
        <taxon>Cicadellidae</taxon>
        <taxon>Cicadellinae</taxon>
        <taxon>Proconiini</taxon>
        <taxon>Cuerna</taxon>
    </lineage>
</organism>
<dbReference type="GO" id="GO:0000387">
    <property type="term" value="P:spliceosomal snRNP assembly"/>
    <property type="evidence" value="ECO:0007669"/>
    <property type="project" value="TreeGrafter"/>
</dbReference>
<dbReference type="PANTHER" id="PTHR19877:SF13">
    <property type="entry name" value="SERINE-THREONINE KINASE RECEPTOR-ASSOCIATED PROTEIN"/>
    <property type="match status" value="1"/>
</dbReference>
<dbReference type="InterPro" id="IPR015943">
    <property type="entry name" value="WD40/YVTN_repeat-like_dom_sf"/>
</dbReference>
<dbReference type="Gene3D" id="2.130.10.10">
    <property type="entry name" value="YVTN repeat-like/Quinoprotein amine dehydrogenase"/>
    <property type="match status" value="1"/>
</dbReference>
<gene>
    <name evidence="8" type="ORF">g.44944</name>
</gene>
<dbReference type="InterPro" id="IPR036322">
    <property type="entry name" value="WD40_repeat_dom_sf"/>
</dbReference>
<keyword evidence="1 7" id="KW-0853">WD repeat</keyword>
<evidence type="ECO:0000256" key="4">
    <source>
        <dbReference type="ARBA" id="ARBA00023187"/>
    </source>
</evidence>
<dbReference type="InterPro" id="IPR001680">
    <property type="entry name" value="WD40_rpt"/>
</dbReference>
<evidence type="ECO:0000256" key="7">
    <source>
        <dbReference type="PROSITE-ProRule" id="PRU00221"/>
    </source>
</evidence>
<dbReference type="SUPFAM" id="SSF50978">
    <property type="entry name" value="WD40 repeat-like"/>
    <property type="match status" value="1"/>
</dbReference>
<feature type="non-terminal residue" evidence="8">
    <location>
        <position position="1"/>
    </location>
</feature>
<evidence type="ECO:0000256" key="3">
    <source>
        <dbReference type="ARBA" id="ARBA00022737"/>
    </source>
</evidence>
<keyword evidence="3" id="KW-0677">Repeat</keyword>
<name>A0A1B6GFS0_9HEMI</name>
<evidence type="ECO:0000256" key="6">
    <source>
        <dbReference type="ARBA" id="ARBA00040390"/>
    </source>
</evidence>
<dbReference type="GO" id="GO:0032797">
    <property type="term" value="C:SMN complex"/>
    <property type="evidence" value="ECO:0007669"/>
    <property type="project" value="TreeGrafter"/>
</dbReference>
<dbReference type="EMBL" id="GECZ01008606">
    <property type="protein sequence ID" value="JAS61163.1"/>
    <property type="molecule type" value="Transcribed_RNA"/>
</dbReference>